<accession>A0ABN9W872</accession>
<feature type="region of interest" description="Disordered" evidence="1">
    <location>
        <begin position="303"/>
        <end position="383"/>
    </location>
</feature>
<name>A0ABN9W872_9DINO</name>
<gene>
    <name evidence="2" type="ORF">PCOR1329_LOCUS64915</name>
</gene>
<feature type="compositionally biased region" description="Basic residues" evidence="1">
    <location>
        <begin position="352"/>
        <end position="361"/>
    </location>
</feature>
<comment type="caution">
    <text evidence="2">The sequence shown here is derived from an EMBL/GenBank/DDBJ whole genome shotgun (WGS) entry which is preliminary data.</text>
</comment>
<dbReference type="EMBL" id="CAUYUJ010018290">
    <property type="protein sequence ID" value="CAK0882379.1"/>
    <property type="molecule type" value="Genomic_DNA"/>
</dbReference>
<feature type="compositionally biased region" description="Low complexity" evidence="1">
    <location>
        <begin position="310"/>
        <end position="331"/>
    </location>
</feature>
<dbReference type="Proteomes" id="UP001189429">
    <property type="component" value="Unassembled WGS sequence"/>
</dbReference>
<protein>
    <submittedName>
        <fullName evidence="2">Uncharacterized protein</fullName>
    </submittedName>
</protein>
<proteinExistence type="predicted"/>
<reference evidence="2" key="1">
    <citation type="submission" date="2023-10" db="EMBL/GenBank/DDBJ databases">
        <authorList>
            <person name="Chen Y."/>
            <person name="Shah S."/>
            <person name="Dougan E. K."/>
            <person name="Thang M."/>
            <person name="Chan C."/>
        </authorList>
    </citation>
    <scope>NUCLEOTIDE SEQUENCE [LARGE SCALE GENOMIC DNA]</scope>
</reference>
<evidence type="ECO:0000256" key="1">
    <source>
        <dbReference type="SAM" id="MobiDB-lite"/>
    </source>
</evidence>
<evidence type="ECO:0000313" key="3">
    <source>
        <dbReference type="Proteomes" id="UP001189429"/>
    </source>
</evidence>
<organism evidence="2 3">
    <name type="scientific">Prorocentrum cordatum</name>
    <dbReference type="NCBI Taxonomy" id="2364126"/>
    <lineage>
        <taxon>Eukaryota</taxon>
        <taxon>Sar</taxon>
        <taxon>Alveolata</taxon>
        <taxon>Dinophyceae</taxon>
        <taxon>Prorocentrales</taxon>
        <taxon>Prorocentraceae</taxon>
        <taxon>Prorocentrum</taxon>
    </lineage>
</organism>
<sequence length="383" mass="41038">QEVVVAAWGRESVARASEENLTQVPYRVCGSLKFGCSGAPGTLPGLLCRTVETQETPQDEKTGSESLGPRFLQDTFLQASQIAPEQIAGPRRFADASAMRLDLEPVLLHPAVADASSMHRRCGAILRPHLLRPHSGSQKVTISGRPCMRFWGARRYRIKRRRTCRRGLPGGGEPSEPTIGIVEPIVSQLPKPEKEAHRQFVPNIHRLGVVPWDLEGHSRNGGHGYLPAPAGREVCAHSHRSPQIQGRTPAVVGVDIFLVGGAGDAHADLAPALGPRVLLVAADPHRGVARRCPWPVCPQARGVAAGGPERGQQGAPERGGPEPAARPARPRSLTVARRAASWRPFGDPRSRVAGRRSPRARGRGERRGGRGGKGGARGRGPGH</sequence>
<feature type="non-terminal residue" evidence="2">
    <location>
        <position position="1"/>
    </location>
</feature>
<feature type="compositionally biased region" description="Gly residues" evidence="1">
    <location>
        <begin position="371"/>
        <end position="383"/>
    </location>
</feature>
<evidence type="ECO:0000313" key="2">
    <source>
        <dbReference type="EMBL" id="CAK0882379.1"/>
    </source>
</evidence>
<keyword evidence="3" id="KW-1185">Reference proteome</keyword>